<dbReference type="Pfam" id="PF21362">
    <property type="entry name" value="Sina_RING"/>
    <property type="match status" value="1"/>
</dbReference>
<reference evidence="7 8" key="1">
    <citation type="submission" date="2017-11" db="EMBL/GenBank/DDBJ databases">
        <title>De-novo sequencing of pomegranate (Punica granatum L.) genome.</title>
        <authorList>
            <person name="Akparov Z."/>
            <person name="Amiraslanov A."/>
            <person name="Hajiyeva S."/>
            <person name="Abbasov M."/>
            <person name="Kaur K."/>
            <person name="Hamwieh A."/>
            <person name="Solovyev V."/>
            <person name="Salamov A."/>
            <person name="Braich B."/>
            <person name="Kosarev P."/>
            <person name="Mahmoud A."/>
            <person name="Hajiyev E."/>
            <person name="Babayeva S."/>
            <person name="Izzatullayeva V."/>
            <person name="Mammadov A."/>
            <person name="Mammadov A."/>
            <person name="Sharifova S."/>
            <person name="Ojaghi J."/>
            <person name="Eynullazada K."/>
            <person name="Bayramov B."/>
            <person name="Abdulazimova A."/>
            <person name="Shahmuradov I."/>
        </authorList>
    </citation>
    <scope>NUCLEOTIDE SEQUENCE [LARGE SCALE GENOMIC DNA]</scope>
    <source>
        <strain evidence="8">cv. AG2017</strain>
        <tissue evidence="7">Leaf</tissue>
    </source>
</reference>
<evidence type="ECO:0000256" key="3">
    <source>
        <dbReference type="ARBA" id="ARBA00022833"/>
    </source>
</evidence>
<feature type="region of interest" description="Disordered" evidence="5">
    <location>
        <begin position="25"/>
        <end position="60"/>
    </location>
</feature>
<dbReference type="InterPro" id="IPR013083">
    <property type="entry name" value="Znf_RING/FYVE/PHD"/>
</dbReference>
<evidence type="ECO:0000256" key="1">
    <source>
        <dbReference type="ARBA" id="ARBA00022723"/>
    </source>
</evidence>
<evidence type="ECO:0000259" key="6">
    <source>
        <dbReference type="PROSITE" id="PS50089"/>
    </source>
</evidence>
<accession>A0A2I0K7M4</accession>
<feature type="compositionally biased region" description="Basic residues" evidence="5">
    <location>
        <begin position="26"/>
        <end position="41"/>
    </location>
</feature>
<evidence type="ECO:0000313" key="8">
    <source>
        <dbReference type="Proteomes" id="UP000233551"/>
    </source>
</evidence>
<dbReference type="SUPFAM" id="SSF57850">
    <property type="entry name" value="RING/U-box"/>
    <property type="match status" value="1"/>
</dbReference>
<dbReference type="InterPro" id="IPR001841">
    <property type="entry name" value="Znf_RING"/>
</dbReference>
<protein>
    <recommendedName>
        <fullName evidence="6">RING-type domain-containing protein</fullName>
    </recommendedName>
</protein>
<organism evidence="7 8">
    <name type="scientific">Punica granatum</name>
    <name type="common">Pomegranate</name>
    <dbReference type="NCBI Taxonomy" id="22663"/>
    <lineage>
        <taxon>Eukaryota</taxon>
        <taxon>Viridiplantae</taxon>
        <taxon>Streptophyta</taxon>
        <taxon>Embryophyta</taxon>
        <taxon>Tracheophyta</taxon>
        <taxon>Spermatophyta</taxon>
        <taxon>Magnoliopsida</taxon>
        <taxon>eudicotyledons</taxon>
        <taxon>Gunneridae</taxon>
        <taxon>Pentapetalae</taxon>
        <taxon>rosids</taxon>
        <taxon>malvids</taxon>
        <taxon>Myrtales</taxon>
        <taxon>Lythraceae</taxon>
        <taxon>Punica</taxon>
    </lineage>
</organism>
<keyword evidence="8" id="KW-1185">Reference proteome</keyword>
<evidence type="ECO:0000256" key="4">
    <source>
        <dbReference type="PROSITE-ProRule" id="PRU00175"/>
    </source>
</evidence>
<name>A0A2I0K7M4_PUNGR</name>
<feature type="non-terminal residue" evidence="7">
    <location>
        <position position="136"/>
    </location>
</feature>
<gene>
    <name evidence="7" type="ORF">CRG98_015445</name>
</gene>
<dbReference type="GO" id="GO:0061630">
    <property type="term" value="F:ubiquitin protein ligase activity"/>
    <property type="evidence" value="ECO:0007669"/>
    <property type="project" value="TreeGrafter"/>
</dbReference>
<dbReference type="PROSITE" id="PS50089">
    <property type="entry name" value="ZF_RING_2"/>
    <property type="match status" value="1"/>
</dbReference>
<feature type="domain" description="RING-type" evidence="6">
    <location>
        <begin position="87"/>
        <end position="123"/>
    </location>
</feature>
<evidence type="ECO:0000256" key="5">
    <source>
        <dbReference type="SAM" id="MobiDB-lite"/>
    </source>
</evidence>
<evidence type="ECO:0000313" key="7">
    <source>
        <dbReference type="EMBL" id="PKI64170.1"/>
    </source>
</evidence>
<dbReference type="Proteomes" id="UP000233551">
    <property type="component" value="Unassembled WGS sequence"/>
</dbReference>
<dbReference type="Gene3D" id="3.30.40.10">
    <property type="entry name" value="Zinc/RING finger domain, C3HC4 (zinc finger)"/>
    <property type="match status" value="1"/>
</dbReference>
<comment type="caution">
    <text evidence="7">The sequence shown here is derived from an EMBL/GenBank/DDBJ whole genome shotgun (WGS) entry which is preliminary data.</text>
</comment>
<dbReference type="EMBL" id="PGOL01000848">
    <property type="protein sequence ID" value="PKI64170.1"/>
    <property type="molecule type" value="Genomic_DNA"/>
</dbReference>
<dbReference type="STRING" id="22663.A0A2I0K7M4"/>
<keyword evidence="2 4" id="KW-0863">Zinc-finger</keyword>
<dbReference type="AlphaFoldDB" id="A0A2I0K7M4"/>
<dbReference type="FunFam" id="3.30.40.10:FF:000321">
    <property type="entry name" value="E3 ubiquitin-protein ligase SINAT5"/>
    <property type="match status" value="1"/>
</dbReference>
<keyword evidence="3" id="KW-0862">Zinc</keyword>
<dbReference type="GO" id="GO:0005737">
    <property type="term" value="C:cytoplasm"/>
    <property type="evidence" value="ECO:0007669"/>
    <property type="project" value="TreeGrafter"/>
</dbReference>
<dbReference type="PANTHER" id="PTHR10315">
    <property type="entry name" value="E3 UBIQUITIN PROTEIN LIGASE SIAH"/>
    <property type="match status" value="1"/>
</dbReference>
<proteinExistence type="predicted"/>
<dbReference type="CDD" id="cd16571">
    <property type="entry name" value="RING-HC_SIAHs"/>
    <property type="match status" value="1"/>
</dbReference>
<dbReference type="InterPro" id="IPR049548">
    <property type="entry name" value="Sina-like_RING"/>
</dbReference>
<evidence type="ECO:0000256" key="2">
    <source>
        <dbReference type="ARBA" id="ARBA00022771"/>
    </source>
</evidence>
<keyword evidence="1" id="KW-0479">Metal-binding</keyword>
<dbReference type="GO" id="GO:0008270">
    <property type="term" value="F:zinc ion binding"/>
    <property type="evidence" value="ECO:0007669"/>
    <property type="project" value="UniProtKB-KW"/>
</dbReference>
<sequence length="136" mass="14614">MELDSIECVSTVDGGGVDDDHEIHNLHHGSLHNHHPHHPLSHHSPQFSASKPPNPIAAAGANVSPASNIVGPTAIAPATSVHELLECPVCTNSMYPPIHQCHNGHTLCSTCKTRVHNRCPTCRQELGDIRCLALEK</sequence>
<dbReference type="PANTHER" id="PTHR10315:SF80">
    <property type="entry name" value="E3 UBIQUITIN-PROTEIN LIGASE SINAT3"/>
    <property type="match status" value="1"/>
</dbReference>
<dbReference type="InterPro" id="IPR052088">
    <property type="entry name" value="E3_ubiquitin-ligase_SINA"/>
</dbReference>